<sequence>MISKLKETNSLETALCRVRCSFAAARRARSETRRSLIADCWTERRQEQVGSPLPSNPALSDSVPNEPGSEQARSAGQLRIGDRIAAIAWWHVHSGAATDSANDASLPVGGAATQVGGAATAIAAATPTPPHLLIRSPTAAEFRDVATAARFATFAIAIAVIRESTSMVSRRVLRAVGRPPPPVAQVLAASEPQR</sequence>
<feature type="region of interest" description="Disordered" evidence="1">
    <location>
        <begin position="46"/>
        <end position="75"/>
    </location>
</feature>
<dbReference type="KEGG" id="nai:NECAME_12125"/>
<accession>W2T1M5</accession>
<evidence type="ECO:0000313" key="2">
    <source>
        <dbReference type="EMBL" id="ETN75783.1"/>
    </source>
</evidence>
<dbReference type="AlphaFoldDB" id="W2T1M5"/>
<keyword evidence="3" id="KW-1185">Reference proteome</keyword>
<protein>
    <submittedName>
        <fullName evidence="2">Uncharacterized protein</fullName>
    </submittedName>
</protein>
<gene>
    <name evidence="2" type="ORF">NECAME_12125</name>
</gene>
<evidence type="ECO:0000256" key="1">
    <source>
        <dbReference type="SAM" id="MobiDB-lite"/>
    </source>
</evidence>
<dbReference type="Proteomes" id="UP000053676">
    <property type="component" value="Unassembled WGS sequence"/>
</dbReference>
<evidence type="ECO:0000313" key="3">
    <source>
        <dbReference type="Proteomes" id="UP000053676"/>
    </source>
</evidence>
<dbReference type="STRING" id="51031.W2T1M5"/>
<dbReference type="EMBL" id="KI660272">
    <property type="protein sequence ID" value="ETN75783.1"/>
    <property type="molecule type" value="Genomic_DNA"/>
</dbReference>
<reference evidence="3" key="1">
    <citation type="journal article" date="2014" name="Nat. Genet.">
        <title>Genome of the human hookworm Necator americanus.</title>
        <authorList>
            <person name="Tang Y.T."/>
            <person name="Gao X."/>
            <person name="Rosa B.A."/>
            <person name="Abubucker S."/>
            <person name="Hallsworth-Pepin K."/>
            <person name="Martin J."/>
            <person name="Tyagi R."/>
            <person name="Heizer E."/>
            <person name="Zhang X."/>
            <person name="Bhonagiri-Palsikar V."/>
            <person name="Minx P."/>
            <person name="Warren W.C."/>
            <person name="Wang Q."/>
            <person name="Zhan B."/>
            <person name="Hotez P.J."/>
            <person name="Sternberg P.W."/>
            <person name="Dougall A."/>
            <person name="Gaze S.T."/>
            <person name="Mulvenna J."/>
            <person name="Sotillo J."/>
            <person name="Ranganathan S."/>
            <person name="Rabelo E.M."/>
            <person name="Wilson R.K."/>
            <person name="Felgner P.L."/>
            <person name="Bethony J."/>
            <person name="Hawdon J.M."/>
            <person name="Gasser R.B."/>
            <person name="Loukas A."/>
            <person name="Mitreva M."/>
        </authorList>
    </citation>
    <scope>NUCLEOTIDE SEQUENCE [LARGE SCALE GENOMIC DNA]</scope>
</reference>
<proteinExistence type="predicted"/>
<organism evidence="2 3">
    <name type="scientific">Necator americanus</name>
    <name type="common">Human hookworm</name>
    <dbReference type="NCBI Taxonomy" id="51031"/>
    <lineage>
        <taxon>Eukaryota</taxon>
        <taxon>Metazoa</taxon>
        <taxon>Ecdysozoa</taxon>
        <taxon>Nematoda</taxon>
        <taxon>Chromadorea</taxon>
        <taxon>Rhabditida</taxon>
        <taxon>Rhabditina</taxon>
        <taxon>Rhabditomorpha</taxon>
        <taxon>Strongyloidea</taxon>
        <taxon>Ancylostomatidae</taxon>
        <taxon>Bunostominae</taxon>
        <taxon>Necator</taxon>
    </lineage>
</organism>
<name>W2T1M5_NECAM</name>